<dbReference type="GO" id="GO:0045296">
    <property type="term" value="F:cadherin binding"/>
    <property type="evidence" value="ECO:0007669"/>
    <property type="project" value="TreeGrafter"/>
</dbReference>
<comment type="subcellular location">
    <subcellularLocation>
        <location evidence="1">Membrane</location>
        <topology evidence="1">Single-pass membrane protein</topology>
    </subcellularLocation>
</comment>
<feature type="domain" description="Cadherin" evidence="10">
    <location>
        <begin position="874"/>
        <end position="948"/>
    </location>
</feature>
<keyword evidence="5 8" id="KW-0106">Calcium</keyword>
<accession>A0A8X6KV51</accession>
<sequence length="952" mass="103735">MMAAPERLLLLLSSFWLLLCLCKSQCEIETGESVIIMDILESRGNQINQTTVPTELPIRGFVPQIELGIQTATADYFAIDGKRLRLKRPIDRDDGKLTMVRLQISCRDVASDLQRNIPVVIRIGDINDNPPLFKARSYETTVSELTPIGTTIFRDLSTTDADSDSNGLVEYSTAPGDSTEKDGYPYFSINLPHQGLVTVQRTLDYERSNIYYLTVLATDKATDVSQRLTSTTTLTIHVADGDDLDPAFIYDACTLVNGACVNPEYRAHVTSGVMSGLLKVLPEPILAKDRDSLNSAIRYSFVNGTPSIYNEYFEIDPTSGRAEEMSDGRRFTTAKLLIDVEAVDNHPPVLTPSAMEGYVNENSPIGTTVTVDKEGKEPLELKVADADLSGEEGLVSYSYEVTTNSFRVNSDGYLVVNEANLDRDPPNPSKYTFQVIARQVDSLPGKGASAPVALSVHLNNVNDNSPVIVPLPTVRLPAGDGIRRVAKVEATDADDIDGSEPIVYSIYHVSNEGLSKFRIDRSTGNVQVVDKVSAGQQYSITVQATDPGGRFSQAILDVVVIAGPNAGGPVFPQDRYDAQVSEGAAAKSAIVTLTAEDPEKDEITYSITEGNINGDFAIDPKSGTISVARRLDREEVSAYALVVKASDPSNLFSTTTVDIRVTDINDQNPIFQQPEYTFRVEEGQADAYVGTVQARDEDIGMNGEITYSLSGSNDFRIDSQSGEIRTVRALDFESQHSHRLMVMARDSAPDSRFGTAAITVLINDVQDEKPLFEKSVYEASVPENKANQVVIQVKARDPDSVSSVTYLIKDGAEDLFEMDAVTGIIRTLKPLDYEKRASYSLLIGTMENDGPDPRATATVAISVIDENDVAPVFTSVPLPIRLQDTVPLGTVVTTVVASDADGTAPGSEIRYEATGKEKAPTYFLVDAVSGLISVKDDLRKEPDSEYRVRHFA</sequence>
<dbReference type="Gene3D" id="2.60.40.60">
    <property type="entry name" value="Cadherins"/>
    <property type="match status" value="9"/>
</dbReference>
<gene>
    <name evidence="11" type="primary">Cad99C</name>
    <name evidence="11" type="ORF">TNCT_8031</name>
</gene>
<dbReference type="GO" id="GO:0008104">
    <property type="term" value="P:intracellular protein localization"/>
    <property type="evidence" value="ECO:0007669"/>
    <property type="project" value="UniProtKB-ARBA"/>
</dbReference>
<dbReference type="GO" id="GO:0007156">
    <property type="term" value="P:homophilic cell adhesion via plasma membrane adhesion molecules"/>
    <property type="evidence" value="ECO:0007669"/>
    <property type="project" value="InterPro"/>
</dbReference>
<dbReference type="GO" id="GO:0016342">
    <property type="term" value="C:catenin complex"/>
    <property type="evidence" value="ECO:0007669"/>
    <property type="project" value="TreeGrafter"/>
</dbReference>
<protein>
    <submittedName>
        <fullName evidence="11">Cadherin-99C</fullName>
    </submittedName>
</protein>
<name>A0A8X6KV51_TRICU</name>
<proteinExistence type="predicted"/>
<evidence type="ECO:0000313" key="12">
    <source>
        <dbReference type="Proteomes" id="UP000887116"/>
    </source>
</evidence>
<dbReference type="GO" id="GO:0008013">
    <property type="term" value="F:beta-catenin binding"/>
    <property type="evidence" value="ECO:0007669"/>
    <property type="project" value="TreeGrafter"/>
</dbReference>
<evidence type="ECO:0000256" key="6">
    <source>
        <dbReference type="ARBA" id="ARBA00022989"/>
    </source>
</evidence>
<dbReference type="Proteomes" id="UP000887116">
    <property type="component" value="Unassembled WGS sequence"/>
</dbReference>
<comment type="caution">
    <text evidence="11">The sequence shown here is derived from an EMBL/GenBank/DDBJ whole genome shotgun (WGS) entry which is preliminary data.</text>
</comment>
<dbReference type="CDD" id="cd11304">
    <property type="entry name" value="Cadherin_repeat"/>
    <property type="match status" value="9"/>
</dbReference>
<dbReference type="SUPFAM" id="SSF49313">
    <property type="entry name" value="Cadherin-like"/>
    <property type="match status" value="8"/>
</dbReference>
<feature type="domain" description="Cadherin" evidence="10">
    <location>
        <begin position="485"/>
        <end position="571"/>
    </location>
</feature>
<evidence type="ECO:0000256" key="9">
    <source>
        <dbReference type="SAM" id="SignalP"/>
    </source>
</evidence>
<feature type="domain" description="Cadherin" evidence="10">
    <location>
        <begin position="351"/>
        <end position="468"/>
    </location>
</feature>
<dbReference type="InterPro" id="IPR020894">
    <property type="entry name" value="Cadherin_CS"/>
</dbReference>
<dbReference type="PANTHER" id="PTHR24027">
    <property type="entry name" value="CADHERIN-23"/>
    <property type="match status" value="1"/>
</dbReference>
<feature type="domain" description="Cadherin" evidence="10">
    <location>
        <begin position="672"/>
        <end position="772"/>
    </location>
</feature>
<reference evidence="11" key="1">
    <citation type="submission" date="2020-07" db="EMBL/GenBank/DDBJ databases">
        <title>Multicomponent nature underlies the extraordinary mechanical properties of spider dragline silk.</title>
        <authorList>
            <person name="Kono N."/>
            <person name="Nakamura H."/>
            <person name="Mori M."/>
            <person name="Yoshida Y."/>
            <person name="Ohtoshi R."/>
            <person name="Malay A.D."/>
            <person name="Moran D.A.P."/>
            <person name="Tomita M."/>
            <person name="Numata K."/>
            <person name="Arakawa K."/>
        </authorList>
    </citation>
    <scope>NUCLEOTIDE SEQUENCE</scope>
</reference>
<keyword evidence="4" id="KW-0677">Repeat</keyword>
<evidence type="ECO:0000256" key="1">
    <source>
        <dbReference type="ARBA" id="ARBA00004167"/>
    </source>
</evidence>
<dbReference type="PRINTS" id="PR00205">
    <property type="entry name" value="CADHERIN"/>
</dbReference>
<dbReference type="InterPro" id="IPR002126">
    <property type="entry name" value="Cadherin-like_dom"/>
</dbReference>
<dbReference type="SMART" id="SM00112">
    <property type="entry name" value="CA"/>
    <property type="match status" value="8"/>
</dbReference>
<dbReference type="GO" id="GO:0016477">
    <property type="term" value="P:cell migration"/>
    <property type="evidence" value="ECO:0007669"/>
    <property type="project" value="TreeGrafter"/>
</dbReference>
<evidence type="ECO:0000256" key="8">
    <source>
        <dbReference type="PROSITE-ProRule" id="PRU00043"/>
    </source>
</evidence>
<keyword evidence="12" id="KW-1185">Reference proteome</keyword>
<dbReference type="OrthoDB" id="10029135at2759"/>
<dbReference type="EMBL" id="BMAO01003065">
    <property type="protein sequence ID" value="GFQ85461.1"/>
    <property type="molecule type" value="Genomic_DNA"/>
</dbReference>
<dbReference type="InterPro" id="IPR039808">
    <property type="entry name" value="Cadherin"/>
</dbReference>
<evidence type="ECO:0000256" key="2">
    <source>
        <dbReference type="ARBA" id="ARBA00022692"/>
    </source>
</evidence>
<dbReference type="PROSITE" id="PS50268">
    <property type="entry name" value="CADHERIN_2"/>
    <property type="match status" value="8"/>
</dbReference>
<feature type="domain" description="Cadherin" evidence="10">
    <location>
        <begin position="572"/>
        <end position="671"/>
    </location>
</feature>
<evidence type="ECO:0000256" key="5">
    <source>
        <dbReference type="ARBA" id="ARBA00022837"/>
    </source>
</evidence>
<dbReference type="AlphaFoldDB" id="A0A8X6KV51"/>
<keyword evidence="2" id="KW-0812">Transmembrane</keyword>
<evidence type="ECO:0000256" key="7">
    <source>
        <dbReference type="ARBA" id="ARBA00023136"/>
    </source>
</evidence>
<dbReference type="FunFam" id="2.60.40.60:FF:000033">
    <property type="entry name" value="FAT atypical cadherin 1"/>
    <property type="match status" value="1"/>
</dbReference>
<keyword evidence="6" id="KW-1133">Transmembrane helix</keyword>
<feature type="domain" description="Cadherin" evidence="10">
    <location>
        <begin position="76"/>
        <end position="133"/>
    </location>
</feature>
<evidence type="ECO:0000313" key="11">
    <source>
        <dbReference type="EMBL" id="GFQ85461.1"/>
    </source>
</evidence>
<dbReference type="PANTHER" id="PTHR24027:SF438">
    <property type="entry name" value="CADHERIN 23"/>
    <property type="match status" value="1"/>
</dbReference>
<dbReference type="GO" id="GO:0005509">
    <property type="term" value="F:calcium ion binding"/>
    <property type="evidence" value="ECO:0007669"/>
    <property type="project" value="UniProtKB-UniRule"/>
</dbReference>
<keyword evidence="3 9" id="KW-0732">Signal</keyword>
<feature type="chain" id="PRO_5036471943" evidence="9">
    <location>
        <begin position="27"/>
        <end position="952"/>
    </location>
</feature>
<evidence type="ECO:0000259" key="10">
    <source>
        <dbReference type="PROSITE" id="PS50268"/>
    </source>
</evidence>
<feature type="domain" description="Cadherin" evidence="10">
    <location>
        <begin position="773"/>
        <end position="873"/>
    </location>
</feature>
<keyword evidence="7" id="KW-0472">Membrane</keyword>
<feature type="signal peptide" evidence="9">
    <location>
        <begin position="1"/>
        <end position="26"/>
    </location>
</feature>
<dbReference type="GO" id="GO:0009653">
    <property type="term" value="P:anatomical structure morphogenesis"/>
    <property type="evidence" value="ECO:0007669"/>
    <property type="project" value="UniProtKB-ARBA"/>
</dbReference>
<dbReference type="GO" id="GO:0060429">
    <property type="term" value="P:epithelium development"/>
    <property type="evidence" value="ECO:0007669"/>
    <property type="project" value="UniProtKB-ARBA"/>
</dbReference>
<dbReference type="FunFam" id="2.60.40.60:FF:000020">
    <property type="entry name" value="Dachsous cadherin-related 1b"/>
    <property type="match status" value="3"/>
</dbReference>
<organism evidence="11 12">
    <name type="scientific">Trichonephila clavata</name>
    <name type="common">Joro spider</name>
    <name type="synonym">Nephila clavata</name>
    <dbReference type="NCBI Taxonomy" id="2740835"/>
    <lineage>
        <taxon>Eukaryota</taxon>
        <taxon>Metazoa</taxon>
        <taxon>Ecdysozoa</taxon>
        <taxon>Arthropoda</taxon>
        <taxon>Chelicerata</taxon>
        <taxon>Arachnida</taxon>
        <taxon>Araneae</taxon>
        <taxon>Araneomorphae</taxon>
        <taxon>Entelegynae</taxon>
        <taxon>Araneoidea</taxon>
        <taxon>Nephilidae</taxon>
        <taxon>Trichonephila</taxon>
    </lineage>
</organism>
<dbReference type="InterPro" id="IPR015919">
    <property type="entry name" value="Cadherin-like_sf"/>
</dbReference>
<dbReference type="PROSITE" id="PS00232">
    <property type="entry name" value="CADHERIN_1"/>
    <property type="match status" value="1"/>
</dbReference>
<dbReference type="Pfam" id="PF00028">
    <property type="entry name" value="Cadherin"/>
    <property type="match status" value="6"/>
</dbReference>
<evidence type="ECO:0000256" key="3">
    <source>
        <dbReference type="ARBA" id="ARBA00022729"/>
    </source>
</evidence>
<evidence type="ECO:0000256" key="4">
    <source>
        <dbReference type="ARBA" id="ARBA00022737"/>
    </source>
</evidence>
<feature type="domain" description="Cadherin" evidence="10">
    <location>
        <begin position="134"/>
        <end position="248"/>
    </location>
</feature>